<keyword evidence="5" id="KW-0808">Transferase</keyword>
<dbReference type="Pfam" id="PF08659">
    <property type="entry name" value="KR"/>
    <property type="match status" value="1"/>
</dbReference>
<dbReference type="InterPro" id="IPR001227">
    <property type="entry name" value="Ac_transferase_dom_sf"/>
</dbReference>
<dbReference type="Pfam" id="PF00550">
    <property type="entry name" value="PP-binding"/>
    <property type="match status" value="1"/>
</dbReference>
<dbReference type="Pfam" id="PF02801">
    <property type="entry name" value="Ketoacyl-synt_C"/>
    <property type="match status" value="1"/>
</dbReference>
<feature type="domain" description="Ketosynthase family 3 (KS3)" evidence="12">
    <location>
        <begin position="14"/>
        <end position="450"/>
    </location>
</feature>
<dbReference type="Gene3D" id="3.40.50.150">
    <property type="entry name" value="Vaccinia Virus protein VP39"/>
    <property type="match status" value="1"/>
</dbReference>
<dbReference type="InterPro" id="IPR020807">
    <property type="entry name" value="PKS_DH"/>
</dbReference>
<dbReference type="SMART" id="SM00823">
    <property type="entry name" value="PKS_PP"/>
    <property type="match status" value="2"/>
</dbReference>
<dbReference type="SUPFAM" id="SSF51735">
    <property type="entry name" value="NAD(P)-binding Rossmann-fold domains"/>
    <property type="match status" value="2"/>
</dbReference>
<evidence type="ECO:0000313" key="15">
    <source>
        <dbReference type="Proteomes" id="UP000799438"/>
    </source>
</evidence>
<evidence type="ECO:0000256" key="3">
    <source>
        <dbReference type="ARBA" id="ARBA00022598"/>
    </source>
</evidence>
<dbReference type="InterPro" id="IPR042099">
    <property type="entry name" value="ANL_N_sf"/>
</dbReference>
<dbReference type="InterPro" id="IPR000873">
    <property type="entry name" value="AMP-dep_synth/lig_dom"/>
</dbReference>
<feature type="region of interest" description="N-terminal hotdog fold" evidence="9">
    <location>
        <begin position="944"/>
        <end position="1077"/>
    </location>
</feature>
<dbReference type="InterPro" id="IPR049552">
    <property type="entry name" value="PKS_DH_N"/>
</dbReference>
<dbReference type="Pfam" id="PF00109">
    <property type="entry name" value="ketoacyl-synt"/>
    <property type="match status" value="1"/>
</dbReference>
<keyword evidence="15" id="KW-1185">Reference proteome</keyword>
<dbReference type="PANTHER" id="PTHR43775:SF20">
    <property type="entry name" value="HYBRID PKS-NRPS SYNTHETASE APDA"/>
    <property type="match status" value="1"/>
</dbReference>
<dbReference type="InterPro" id="IPR020806">
    <property type="entry name" value="PKS_PP-bd"/>
</dbReference>
<dbReference type="Gene3D" id="3.30.559.10">
    <property type="entry name" value="Chloramphenicol acetyltransferase-like domain"/>
    <property type="match status" value="1"/>
</dbReference>
<dbReference type="SUPFAM" id="SSF52151">
    <property type="entry name" value="FabD/lysophospholipase-like"/>
    <property type="match status" value="1"/>
</dbReference>
<evidence type="ECO:0000259" key="12">
    <source>
        <dbReference type="PROSITE" id="PS52004"/>
    </source>
</evidence>
<dbReference type="CDD" id="cd05930">
    <property type="entry name" value="A_NRPS"/>
    <property type="match status" value="1"/>
</dbReference>
<dbReference type="InterPro" id="IPR036291">
    <property type="entry name" value="NAD(P)-bd_dom_sf"/>
</dbReference>
<dbReference type="GO" id="GO:0031177">
    <property type="term" value="F:phosphopantetheine binding"/>
    <property type="evidence" value="ECO:0007669"/>
    <property type="project" value="InterPro"/>
</dbReference>
<dbReference type="InterPro" id="IPR032821">
    <property type="entry name" value="PKS_assoc"/>
</dbReference>
<dbReference type="InterPro" id="IPR016035">
    <property type="entry name" value="Acyl_Trfase/lysoPLipase"/>
</dbReference>
<feature type="domain" description="PKS/mFAS DH" evidence="13">
    <location>
        <begin position="944"/>
        <end position="1243"/>
    </location>
</feature>
<dbReference type="InterPro" id="IPR013217">
    <property type="entry name" value="Methyltransf_12"/>
</dbReference>
<evidence type="ECO:0000259" key="11">
    <source>
        <dbReference type="PROSITE" id="PS50075"/>
    </source>
</evidence>
<dbReference type="SMART" id="SM00827">
    <property type="entry name" value="PKS_AT"/>
    <property type="match status" value="1"/>
</dbReference>
<accession>A0A6A6B366</accession>
<dbReference type="Gene3D" id="3.30.300.30">
    <property type="match status" value="1"/>
</dbReference>
<evidence type="ECO:0000256" key="10">
    <source>
        <dbReference type="SAM" id="MobiDB-lite"/>
    </source>
</evidence>
<dbReference type="SMART" id="SM00825">
    <property type="entry name" value="PKS_KS"/>
    <property type="match status" value="1"/>
</dbReference>
<keyword evidence="6" id="KW-0677">Repeat</keyword>
<dbReference type="Pfam" id="PF00501">
    <property type="entry name" value="AMP-binding"/>
    <property type="match status" value="1"/>
</dbReference>
<dbReference type="GO" id="GO:0006633">
    <property type="term" value="P:fatty acid biosynthetic process"/>
    <property type="evidence" value="ECO:0007669"/>
    <property type="project" value="InterPro"/>
</dbReference>
<dbReference type="InterPro" id="IPR020845">
    <property type="entry name" value="AMP-binding_CS"/>
</dbReference>
<dbReference type="Gene3D" id="3.40.50.720">
    <property type="entry name" value="NAD(P)-binding Rossmann-like Domain"/>
    <property type="match status" value="3"/>
</dbReference>
<dbReference type="PANTHER" id="PTHR43775">
    <property type="entry name" value="FATTY ACID SYNTHASE"/>
    <property type="match status" value="1"/>
</dbReference>
<dbReference type="SUPFAM" id="SSF55048">
    <property type="entry name" value="Probable ACP-binding domain of malonyl-CoA ACP transacylase"/>
    <property type="match status" value="1"/>
</dbReference>
<dbReference type="GO" id="GO:0009403">
    <property type="term" value="P:toxin biosynthetic process"/>
    <property type="evidence" value="ECO:0007669"/>
    <property type="project" value="UniProtKB-ARBA"/>
</dbReference>
<dbReference type="Gene3D" id="3.40.47.10">
    <property type="match status" value="1"/>
</dbReference>
<dbReference type="Gene3D" id="3.40.50.12780">
    <property type="entry name" value="N-terminal domain of ligase-like"/>
    <property type="match status" value="1"/>
</dbReference>
<evidence type="ECO:0000256" key="9">
    <source>
        <dbReference type="PROSITE-ProRule" id="PRU01363"/>
    </source>
</evidence>
<dbReference type="PROSITE" id="PS00012">
    <property type="entry name" value="PHOSPHOPANTETHEINE"/>
    <property type="match status" value="1"/>
</dbReference>
<dbReference type="SUPFAM" id="SSF52777">
    <property type="entry name" value="CoA-dependent acyltransferases"/>
    <property type="match status" value="2"/>
</dbReference>
<dbReference type="SUPFAM" id="SSF56801">
    <property type="entry name" value="Acetyl-CoA synthetase-like"/>
    <property type="match status" value="1"/>
</dbReference>
<dbReference type="InterPro" id="IPR045851">
    <property type="entry name" value="AMP-bd_C_sf"/>
</dbReference>
<dbReference type="Gene3D" id="1.10.1200.10">
    <property type="entry name" value="ACP-like"/>
    <property type="match status" value="1"/>
</dbReference>
<dbReference type="InterPro" id="IPR029063">
    <property type="entry name" value="SAM-dependent_MTases_sf"/>
</dbReference>
<reference evidence="14" key="1">
    <citation type="journal article" date="2020" name="Stud. Mycol.">
        <title>101 Dothideomycetes genomes: a test case for predicting lifestyles and emergence of pathogens.</title>
        <authorList>
            <person name="Haridas S."/>
            <person name="Albert R."/>
            <person name="Binder M."/>
            <person name="Bloem J."/>
            <person name="Labutti K."/>
            <person name="Salamov A."/>
            <person name="Andreopoulos B."/>
            <person name="Baker S."/>
            <person name="Barry K."/>
            <person name="Bills G."/>
            <person name="Bluhm B."/>
            <person name="Cannon C."/>
            <person name="Castanera R."/>
            <person name="Culley D."/>
            <person name="Daum C."/>
            <person name="Ezra D."/>
            <person name="Gonzalez J."/>
            <person name="Henrissat B."/>
            <person name="Kuo A."/>
            <person name="Liang C."/>
            <person name="Lipzen A."/>
            <person name="Lutzoni F."/>
            <person name="Magnuson J."/>
            <person name="Mondo S."/>
            <person name="Nolan M."/>
            <person name="Ohm R."/>
            <person name="Pangilinan J."/>
            <person name="Park H.-J."/>
            <person name="Ramirez L."/>
            <person name="Alfaro M."/>
            <person name="Sun H."/>
            <person name="Tritt A."/>
            <person name="Yoshinaga Y."/>
            <person name="Zwiers L.-H."/>
            <person name="Turgeon B."/>
            <person name="Goodwin S."/>
            <person name="Spatafora J."/>
            <person name="Crous P."/>
            <person name="Grigoriev I."/>
        </authorList>
    </citation>
    <scope>NUCLEOTIDE SEQUENCE</scope>
    <source>
        <strain evidence="14">CBS 121167</strain>
    </source>
</reference>
<dbReference type="Gene3D" id="3.30.559.30">
    <property type="entry name" value="Nonribosomal peptide synthetase, condensation domain"/>
    <property type="match status" value="1"/>
</dbReference>
<dbReference type="InterPro" id="IPR014031">
    <property type="entry name" value="Ketoacyl_synth_C"/>
</dbReference>
<dbReference type="Pfam" id="PF14765">
    <property type="entry name" value="PS-DH"/>
    <property type="match status" value="1"/>
</dbReference>
<name>A0A6A6B366_9PEZI</name>
<dbReference type="SMART" id="SM00822">
    <property type="entry name" value="PKS_KR"/>
    <property type="match status" value="1"/>
</dbReference>
<feature type="region of interest" description="Disordered" evidence="10">
    <location>
        <begin position="2477"/>
        <end position="2534"/>
    </location>
</feature>
<organism evidence="14 15">
    <name type="scientific">Aplosporella prunicola CBS 121167</name>
    <dbReference type="NCBI Taxonomy" id="1176127"/>
    <lineage>
        <taxon>Eukaryota</taxon>
        <taxon>Fungi</taxon>
        <taxon>Dikarya</taxon>
        <taxon>Ascomycota</taxon>
        <taxon>Pezizomycotina</taxon>
        <taxon>Dothideomycetes</taxon>
        <taxon>Dothideomycetes incertae sedis</taxon>
        <taxon>Botryosphaeriales</taxon>
        <taxon>Aplosporellaceae</taxon>
        <taxon>Aplosporella</taxon>
    </lineage>
</organism>
<dbReference type="Gene3D" id="3.40.366.10">
    <property type="entry name" value="Malonyl-Coenzyme A Acyl Carrier Protein, domain 2"/>
    <property type="match status" value="1"/>
</dbReference>
<comment type="similarity">
    <text evidence="8">In the C-terminal section; belongs to the NRP synthetase family.</text>
</comment>
<dbReference type="SMART" id="SM00826">
    <property type="entry name" value="PKS_DH"/>
    <property type="match status" value="1"/>
</dbReference>
<evidence type="ECO:0000256" key="2">
    <source>
        <dbReference type="ARBA" id="ARBA00022553"/>
    </source>
</evidence>
<dbReference type="Gene3D" id="3.10.129.110">
    <property type="entry name" value="Polyketide synthase dehydratase"/>
    <property type="match status" value="1"/>
</dbReference>
<dbReference type="FunFam" id="3.40.47.10:FF:000019">
    <property type="entry name" value="Polyketide synthase type I"/>
    <property type="match status" value="1"/>
</dbReference>
<dbReference type="InterPro" id="IPR036736">
    <property type="entry name" value="ACP-like_sf"/>
</dbReference>
<dbReference type="InterPro" id="IPR010071">
    <property type="entry name" value="AA_adenyl_dom"/>
</dbReference>
<dbReference type="InterPro" id="IPR016036">
    <property type="entry name" value="Malonyl_transacylase_ACP-bd"/>
</dbReference>
<dbReference type="InterPro" id="IPR016039">
    <property type="entry name" value="Thiolase-like"/>
</dbReference>
<dbReference type="SUPFAM" id="SSF53901">
    <property type="entry name" value="Thiolase-like"/>
    <property type="match status" value="1"/>
</dbReference>
<feature type="domain" description="Carrier" evidence="11">
    <location>
        <begin position="3542"/>
        <end position="3622"/>
    </location>
</feature>
<dbReference type="InterPro" id="IPR018201">
    <property type="entry name" value="Ketoacyl_synth_AS"/>
</dbReference>
<dbReference type="InterPro" id="IPR013968">
    <property type="entry name" value="PKS_KR"/>
</dbReference>
<dbReference type="GO" id="GO:0016874">
    <property type="term" value="F:ligase activity"/>
    <property type="evidence" value="ECO:0007669"/>
    <property type="project" value="UniProtKB-KW"/>
</dbReference>
<dbReference type="GO" id="GO:0008168">
    <property type="term" value="F:methyltransferase activity"/>
    <property type="evidence" value="ECO:0007669"/>
    <property type="project" value="UniProtKB-KW"/>
</dbReference>
<evidence type="ECO:0000313" key="14">
    <source>
        <dbReference type="EMBL" id="KAF2138629.1"/>
    </source>
</evidence>
<dbReference type="InterPro" id="IPR042104">
    <property type="entry name" value="PKS_dehydratase_sf"/>
</dbReference>
<feature type="active site" description="Proton acceptor; for dehydratase activity" evidence="9">
    <location>
        <position position="976"/>
    </location>
</feature>
<dbReference type="GO" id="GO:0004312">
    <property type="term" value="F:fatty acid synthase activity"/>
    <property type="evidence" value="ECO:0007669"/>
    <property type="project" value="TreeGrafter"/>
</dbReference>
<keyword evidence="7" id="KW-0511">Multifunctional enzyme</keyword>
<evidence type="ECO:0000256" key="7">
    <source>
        <dbReference type="ARBA" id="ARBA00023268"/>
    </source>
</evidence>
<dbReference type="NCBIfam" id="TIGR01733">
    <property type="entry name" value="AA-adenyl-dom"/>
    <property type="match status" value="1"/>
</dbReference>
<dbReference type="InterPro" id="IPR009081">
    <property type="entry name" value="PP-bd_ACP"/>
</dbReference>
<keyword evidence="3" id="KW-0436">Ligase</keyword>
<feature type="region of interest" description="C-terminal hotdog fold" evidence="9">
    <location>
        <begin position="1092"/>
        <end position="1243"/>
    </location>
</feature>
<evidence type="ECO:0000259" key="13">
    <source>
        <dbReference type="PROSITE" id="PS52019"/>
    </source>
</evidence>
<dbReference type="Pfam" id="PF21089">
    <property type="entry name" value="PKS_DH_N"/>
    <property type="match status" value="1"/>
</dbReference>
<dbReference type="Pfam" id="PF08242">
    <property type="entry name" value="Methyltransf_12"/>
    <property type="match status" value="1"/>
</dbReference>
<feature type="domain" description="Carrier" evidence="11">
    <location>
        <begin position="2391"/>
        <end position="2470"/>
    </location>
</feature>
<dbReference type="InterPro" id="IPR014030">
    <property type="entry name" value="Ketoacyl_synth_N"/>
</dbReference>
<dbReference type="CDD" id="cd00833">
    <property type="entry name" value="PKS"/>
    <property type="match status" value="1"/>
</dbReference>
<dbReference type="Pfam" id="PF07993">
    <property type="entry name" value="NAD_binding_4"/>
    <property type="match status" value="1"/>
</dbReference>
<gene>
    <name evidence="14" type="ORF">K452DRAFT_234185</name>
</gene>
<dbReference type="GO" id="GO:0032259">
    <property type="term" value="P:methylation"/>
    <property type="evidence" value="ECO:0007669"/>
    <property type="project" value="UniProtKB-KW"/>
</dbReference>
<dbReference type="InterPro" id="IPR049900">
    <property type="entry name" value="PKS_mFAS_DH"/>
</dbReference>
<dbReference type="EMBL" id="ML995496">
    <property type="protein sequence ID" value="KAF2138629.1"/>
    <property type="molecule type" value="Genomic_DNA"/>
</dbReference>
<dbReference type="PROSITE" id="PS52004">
    <property type="entry name" value="KS3_2"/>
    <property type="match status" value="1"/>
</dbReference>
<evidence type="ECO:0008006" key="16">
    <source>
        <dbReference type="Google" id="ProtNLM"/>
    </source>
</evidence>
<dbReference type="InterPro" id="IPR023213">
    <property type="entry name" value="CAT-like_dom_sf"/>
</dbReference>
<dbReference type="InterPro" id="IPR014043">
    <property type="entry name" value="Acyl_transferase_dom"/>
</dbReference>
<dbReference type="InterPro" id="IPR001242">
    <property type="entry name" value="Condensation_dom"/>
</dbReference>
<dbReference type="PROSITE" id="PS00606">
    <property type="entry name" value="KS3_1"/>
    <property type="match status" value="1"/>
</dbReference>
<dbReference type="SUPFAM" id="SSF47336">
    <property type="entry name" value="ACP-like"/>
    <property type="match status" value="2"/>
</dbReference>
<keyword evidence="2" id="KW-0597">Phosphoprotein</keyword>
<dbReference type="InterPro" id="IPR057326">
    <property type="entry name" value="KR_dom"/>
</dbReference>
<dbReference type="PROSITE" id="PS00455">
    <property type="entry name" value="AMP_BINDING"/>
    <property type="match status" value="1"/>
</dbReference>
<dbReference type="InterPro" id="IPR006162">
    <property type="entry name" value="Ppantetheine_attach_site"/>
</dbReference>
<dbReference type="GO" id="GO:0004315">
    <property type="term" value="F:3-oxoacyl-[acyl-carrier-protein] synthase activity"/>
    <property type="evidence" value="ECO:0007669"/>
    <property type="project" value="InterPro"/>
</dbReference>
<evidence type="ECO:0000256" key="1">
    <source>
        <dbReference type="ARBA" id="ARBA00022450"/>
    </source>
</evidence>
<dbReference type="OrthoDB" id="329835at2759"/>
<dbReference type="InterPro" id="IPR050091">
    <property type="entry name" value="PKS_NRPS_Biosynth_Enz"/>
</dbReference>
<dbReference type="Pfam" id="PF00668">
    <property type="entry name" value="Condensation"/>
    <property type="match status" value="1"/>
</dbReference>
<proteinExistence type="inferred from homology"/>
<evidence type="ECO:0000256" key="6">
    <source>
        <dbReference type="ARBA" id="ARBA00022737"/>
    </source>
</evidence>
<dbReference type="Pfam" id="PF00698">
    <property type="entry name" value="Acyl_transf_1"/>
    <property type="match status" value="1"/>
</dbReference>
<sequence>MDSPKPSCKASSGREPIAIIGSGFRFPGGASNPSKLWELLERPRDVLNTIPEERFNPIAFYHPDGLHHGSSNITQSYLLEEDHRHFDSNFFSIKPVEAHSIDPQQRLLLETVYEALESAGTPIERLRGSSTGVYVGLMNEDYNDHVTRDVDNVPQYMATGTARSIISNRVSYFFDWHGPSMTIDTACSSSLVAVHQAVQTLRSGDSRVAIAAGANLILGPEPFIGESKLKMLSPDGRSKMWDVDANGYARGDGIAAVVLKPLSAALKDGDHIECLIRETGVNQDGRTKGITMPSQIAQADLIRSTYAKAGLDPENPAERCQYFEAHGTGTSAGDAVEAEAISKAFFGPESKSADPDDLLYVGSIKTIIGHTEGTAGIAGVLKASLGLQHGVLPPNMLFNRLSPRVAPFYHNLRIATEAQPWPATADGQPRRASVNSFGFGGTNAHAILESYEPEEKAASQELARLTPFTFSAVSEQSLKATLAKYVEYLRGNPSLELNDLAYTLQFRRSLLPVRAAFGASSVRALTDKIDDALEQSNSNAPVGVREAGIQSILGVFTGQGAQWAGMGRQLIQSSSAVAAQFEDLEKALESLPAGERPKWSLVEELLADGSSSKLGEAIYAQPLCTAVQVVLVDLLRAAGIKFAAVVGHSSGEIAAAYAAGYLTKDEAIKIAYYRGFFSNLAGGGARGAMMAVGTSFEDGNELCAEPDFEGRLHVAACNSPSSITLSGDADAVEQAKLVFEDERKFARLLKVDKAYHSHHMVFSSGSYTRALHSCNIKPQARAKYSDCAWYSSVQEGVVKRPSADLAGEYWRDNMVQPVLFYQALSSAWKNHGPFGLAIEVGPHPALKGPVLQSLSEIGAGTIPYTGVLSRGQDDLEAFSAALGLVWTYTSRATVDFKGLQEYVSGVTGDKLLKGLPTYSWEHDRLFWHESRVSKAYRTRKDAPHPLLGNRTASGVEEELSWRNLLRPSEVPWVRGHQLQGQMVYPAAGYVSTALEATKTLAAGQPIQLVEIRDFTIGKPLTFDSDDASVETLFTLVVKTREKEAASADFTYHALTHKDATSLTLLASGSIHVVFGDASHDLLPGSMPEPPNLVELDDDVFYSSLAAVGYGYTGPFKALTSMKRKLGYGTGLVGNLAQDNELLLHPALLDASFQAVFLAHCWPDDGSLLELHVPTKIESIRVNVPLCRQVTEGTSLPFVSNLSDLSSFAKEIRGDVDVFTPGSEFALFQIENISVVRFTEGSADTDRQLFTEHVWGPAIPTGELTTGDSATAEEYELATVLERVAIFYLQNLEASISREDRLNLESHPEAIFDFASHVLGRLRLDRQPFAKKEWLEDTHDVITEFIDRYPDNVELQLIKTVGENLPAAVQGLANILDSLLANNLLNRYYTEALGLAESIQSLVNMVSQLVHRYSHMDILEISAGTGNATRNVMEKIGKSFSTYTFTDVSMESLENAQKTFQGQDQQMLFKSLDAEKDFQEQGFEEGSYDLIVASLAFHADADLKKTLQKVRRLLKPGGYLVLLEVTSNDSIRTGFIMSGLPELWASRDDGPRFSPCLSSLQWHELLSDAGFAGIDSITPDTNTLARPWSIICSQAVDERVNLLRQPLGHLQSSLAGGLQDFVVIGGRTLRTLRLANAVSSLLKPWCRSVARINSLEDLSSSISPTSVVLSLTELDSPTFKDLDEERMQSLKDLFSEARTVLWVTQGRRADSPYSNMIVGFGRTVALELPDTRLQFLDFDVLDDSSAQILAEALVRLRAVDVWEKQGTSENLVWTTETELLLENKRLMIQRVVLNKPRIDRHNASRRHIVENKSPRASTVTLGRSGLSWAFFHSDDVPSLEPTQATSRTLQVSISSATSFFGGYYLQSQVDDRENKVTLALTKDNGSFVQLPVDAAIDIELSSSKAPSLMSWLVIELQAADILSQVPAGSKVLLHEPEPALAQRIQERAHKKGVTAHFTTSGEPGTSTPWIKLHPRVTSRVARKILPQDVSIFVNCPLHSESDPLSGSIAQALGVSCRQTTLKDILDAPTEGIPSTHLQAALENLPSEIEKIEQVQSVHLKRASELDLTKDLDEPSSLIIDWALSTAVPAIRQPIEDKISFSKNKTYVFFGLTGDLGQSLCEWTVRHGARYLVLTSRNPKLDPRWLEHMEAAGVMIKLFANDITNQAAVRAVVEKVRFSMPPIGGVANGAMVLRDTMFMEMPVESMNQVLMPKVNGSIYLDEIFRNDDLDFFIFFSSIAAVSGNRGQSNYSAANMFMTSLAAQRHKRGLAASVIHIGAIVGVGYVTREMNKANLAGLKRAGCALMSERDFHHCFAEGVLAGRPAIGSTPEVVSGLRLIQLKDNDSAPWMHNPKFSHCIIYDTASRKTDDAATDGMVPLQTRLHEARTRETALEAITDAFIVKLKNALQLSPETVAARSQLLQSGADDLGMDSLVAVEVRSWFLNEMEVDMPVLRVIGGASIGELLEFAVDKLPPNMVPSLGSTVEEQPAPAVEVTEPPLPSVDVSSVPIYDSTSSSNVSGLNTPNEDEPAAEETGVSSLSSSFLLSTKSSMVSLTEPVIEKRLPMSPGQSTFWFLRQYLEDRTAFNVTFSIEFKGPLLHKDLERAVQTVANRHESLQTCFYADEDQKPMQGIMRTSRLKLEQNNVSSKDDVMRAFEAVKEHDYDIEHGETMRVVLLSLSSTVNFLVIGYHHINMDGVSLEVFLADLEQAYKHQPFTKRPYQYSDFSMLQRREISDGSMKAEVDFWRAEFKDPAPPLPLLPFSATKSRQPLVRYEHNRVDFRVDTSLAARIKDLCRQRKVAMFHFYLAAYEVLLYRFLGTEDFCIGMADAGRSFGDVSNSMGMYLNVLPLRLLLERDQKFVDVLKAARRKAYSAMANSRLPFDLILQEVNVERSATYNPIFQALINYRQGVREKRTFGNCEGESGEYSLGKTAYDFTLDVMENPGDETLLMISVQKGLYSTEDAEVLMKSYAILLEELSKAPEANITKVPLFKSEEIDRAIELGRGPVMKPEWPETLIHRVEDVAKVHSASTALKDGSGRALSYREMLERVAAIAASLHLAGVGRGSVVAVFQEPSAELICSILATMRVGATYVPLDLRTPQARLANIVNDCNPTVTLVDDSTQPDVGGLGSASGKTINTREIVLSARNTAIPIAARADDTAVVLYTSGTTGKPKGIRLSHAGFRNGLEGFSKVYGLYKEVVLQQTAFSFDLSLEQIFVALGNGGTLVVVPQGKRGDPSAISRIVLENNVTCTMATPSEYLSWLQSSSAELSQSATWRIAYAGGEQYPLNLYHELRKLGLPNLRLLNAYGPSEATISCSKMELQADQISGLHRIPAGYTLPNCTVFIVDENLSPLPVGMPGEVCIGGAGVAKGYLARDDLTRKSFLPNKLASKHEISNGWTTFYRTGDRGVLRDDGAVVVLGRIEGDSQIKLRGIRMELKDIEESIMEAADGFLSSIVVTARGEPTFLVAHAVLSRSNSSPGAEENDSRFLKELLRRVPLPQYMLPATIIPIESLPIGAHGKVDRRAIASLSLDGYQPSNKQESFELTQRETEMLDAWKEVLPTDALQFFTIGPDADFFQVGGNSLLLIKLQAAIIDRLHTSISLVDLFKGSTLAKMAANTLSALDTEKDSFNWEAETTLPMDTLVLSGAAASRKVHRHPRCVALTGSTGFIGRTMLRELLASPQVEKVHCLAVRSPQRLSSFTQSPKLVIHRGDLNHPTLSLDEETAASLASTVDLFIHNGADVSFLKTYDSLRAPNVGSTKSLVRLAAPRKVPIHYISSAVVGRMIPFAESFAEVSVKDFAPPQDYADGYGTSKWVSEVLLEKANAELGIPVCIHRPSNVTGAEVPEDDIMHNLMSYSRQMRTVPRSERWKGVLDFVSVESVANGVLKEAMNNKGHKEMMFKHQSSEVVVPMNGLREYMEKETGGERYREVPFTEWIGLAKQHGMNGLVAAYLEEAEKGAGISTFQRLIR</sequence>
<dbReference type="Proteomes" id="UP000799438">
    <property type="component" value="Unassembled WGS sequence"/>
</dbReference>
<keyword evidence="4" id="KW-0489">Methyltransferase</keyword>
<dbReference type="GeneID" id="54294849"/>
<dbReference type="CDD" id="cd19532">
    <property type="entry name" value="C_PKS-NRPS"/>
    <property type="match status" value="1"/>
</dbReference>
<evidence type="ECO:0000256" key="8">
    <source>
        <dbReference type="ARBA" id="ARBA00029443"/>
    </source>
</evidence>
<protein>
    <recommendedName>
        <fullName evidence="16">Carrier domain-containing protein</fullName>
    </recommendedName>
</protein>
<dbReference type="PROSITE" id="PS52019">
    <property type="entry name" value="PKS_MFAS_DH"/>
    <property type="match status" value="1"/>
</dbReference>
<dbReference type="Pfam" id="PF16197">
    <property type="entry name" value="KAsynt_C_assoc"/>
    <property type="match status" value="1"/>
</dbReference>
<dbReference type="InterPro" id="IPR020841">
    <property type="entry name" value="PKS_Beta-ketoAc_synthase_dom"/>
</dbReference>
<dbReference type="PROSITE" id="PS50075">
    <property type="entry name" value="CARRIER"/>
    <property type="match status" value="2"/>
</dbReference>
<feature type="active site" description="Proton donor; for dehydratase activity" evidence="9">
    <location>
        <position position="1149"/>
    </location>
</feature>
<dbReference type="SUPFAM" id="SSF53335">
    <property type="entry name" value="S-adenosyl-L-methionine-dependent methyltransferases"/>
    <property type="match status" value="1"/>
</dbReference>
<dbReference type="RefSeq" id="XP_033394342.1">
    <property type="nucleotide sequence ID" value="XM_033537353.1"/>
</dbReference>
<dbReference type="CDD" id="cd02440">
    <property type="entry name" value="AdoMet_MTases"/>
    <property type="match status" value="1"/>
</dbReference>
<evidence type="ECO:0000256" key="5">
    <source>
        <dbReference type="ARBA" id="ARBA00022679"/>
    </source>
</evidence>
<evidence type="ECO:0000256" key="4">
    <source>
        <dbReference type="ARBA" id="ARBA00022603"/>
    </source>
</evidence>
<feature type="compositionally biased region" description="Polar residues" evidence="10">
    <location>
        <begin position="2509"/>
        <end position="2522"/>
    </location>
</feature>
<dbReference type="InterPro" id="IPR049551">
    <property type="entry name" value="PKS_DH_C"/>
</dbReference>
<keyword evidence="1" id="KW-0596">Phosphopantetheine</keyword>
<dbReference type="InterPro" id="IPR013120">
    <property type="entry name" value="FAR_NAD-bd"/>
</dbReference>